<name>K0K1B8_SACES</name>
<dbReference type="HOGENOM" id="CLU_2540578_0_0_11"/>
<dbReference type="Proteomes" id="UP000006281">
    <property type="component" value="Chromosome"/>
</dbReference>
<dbReference type="EMBL" id="HE804045">
    <property type="protein sequence ID" value="CCH30644.1"/>
    <property type="molecule type" value="Genomic_DNA"/>
</dbReference>
<accession>K0K1B8</accession>
<evidence type="ECO:0000313" key="2">
    <source>
        <dbReference type="Proteomes" id="UP000006281"/>
    </source>
</evidence>
<protein>
    <submittedName>
        <fullName evidence="1">Uncharacterized protein</fullName>
    </submittedName>
</protein>
<evidence type="ECO:0000313" key="1">
    <source>
        <dbReference type="EMBL" id="CCH30644.1"/>
    </source>
</evidence>
<dbReference type="KEGG" id="sesp:BN6_33420"/>
<proteinExistence type="predicted"/>
<dbReference type="RefSeq" id="WP_015100756.1">
    <property type="nucleotide sequence ID" value="NC_019673.1"/>
</dbReference>
<organism evidence="1 2">
    <name type="scientific">Saccharothrix espanaensis (strain ATCC 51144 / DSM 44229 / JCM 9112 / NBRC 15066 / NRRL 15764)</name>
    <dbReference type="NCBI Taxonomy" id="1179773"/>
    <lineage>
        <taxon>Bacteria</taxon>
        <taxon>Bacillati</taxon>
        <taxon>Actinomycetota</taxon>
        <taxon>Actinomycetes</taxon>
        <taxon>Pseudonocardiales</taxon>
        <taxon>Pseudonocardiaceae</taxon>
        <taxon>Saccharothrix</taxon>
    </lineage>
</organism>
<reference evidence="1 2" key="1">
    <citation type="journal article" date="2012" name="BMC Genomics">
        <title>Complete genome sequence of Saccharothrix espanaensis DSM 44229T and comparison to the other completely sequenced Pseudonocardiaceae.</title>
        <authorList>
            <person name="Strobel T."/>
            <person name="Al-Dilaimi A."/>
            <person name="Blom J."/>
            <person name="Gessner A."/>
            <person name="Kalinowski J."/>
            <person name="Luzhetska M."/>
            <person name="Puhler A."/>
            <person name="Szczepanowski R."/>
            <person name="Bechthold A."/>
            <person name="Ruckert C."/>
        </authorList>
    </citation>
    <scope>NUCLEOTIDE SEQUENCE [LARGE SCALE GENOMIC DNA]</scope>
    <source>
        <strain evidence="2">ATCC 51144 / DSM 44229 / JCM 9112 / NBRC 15066 / NRRL 15764</strain>
    </source>
</reference>
<dbReference type="PATRIC" id="fig|1179773.3.peg.3345"/>
<keyword evidence="2" id="KW-1185">Reference proteome</keyword>
<sequence>MGRYRRRNGVGFFRYLGDVVDDTKDFVDDILDRDGDSYNGIRGGLEQDDRSAIHRDLQALKTSLDELSAKLDQLGTRQLADKK</sequence>
<dbReference type="BioCyc" id="SESP1179773:BN6_RS16215-MONOMER"/>
<dbReference type="AlphaFoldDB" id="K0K1B8"/>
<gene>
    <name evidence="1" type="ordered locus">BN6_33420</name>
</gene>